<dbReference type="Pfam" id="PF04494">
    <property type="entry name" value="TFIID_NTD2"/>
    <property type="match status" value="1"/>
</dbReference>
<dbReference type="OrthoDB" id="10266330at2759"/>
<feature type="repeat" description="WD" evidence="1">
    <location>
        <begin position="764"/>
        <end position="805"/>
    </location>
</feature>
<proteinExistence type="predicted"/>
<protein>
    <submittedName>
        <fullName evidence="4">Transcription initiation factor TFIID subunit 5</fullName>
    </submittedName>
</protein>
<dbReference type="SMART" id="SM00320">
    <property type="entry name" value="WD40"/>
    <property type="match status" value="6"/>
</dbReference>
<evidence type="ECO:0000256" key="2">
    <source>
        <dbReference type="SAM" id="MobiDB-lite"/>
    </source>
</evidence>
<dbReference type="PROSITE" id="PS00678">
    <property type="entry name" value="WD_REPEATS_1"/>
    <property type="match status" value="3"/>
</dbReference>
<dbReference type="GO" id="GO:0005669">
    <property type="term" value="C:transcription factor TFIID complex"/>
    <property type="evidence" value="ECO:0007669"/>
    <property type="project" value="TreeGrafter"/>
</dbReference>
<evidence type="ECO:0000259" key="3">
    <source>
        <dbReference type="Pfam" id="PF04494"/>
    </source>
</evidence>
<name>A0A8T1WMI0_9STRA</name>
<accession>A0A8T1WMI0</accession>
<dbReference type="PROSITE" id="PS50294">
    <property type="entry name" value="WD_REPEATS_REGION"/>
    <property type="match status" value="5"/>
</dbReference>
<feature type="repeat" description="WD" evidence="1">
    <location>
        <begin position="722"/>
        <end position="763"/>
    </location>
</feature>
<dbReference type="PANTHER" id="PTHR19879">
    <property type="entry name" value="TRANSCRIPTION INITIATION FACTOR TFIID"/>
    <property type="match status" value="1"/>
</dbReference>
<evidence type="ECO:0000313" key="4">
    <source>
        <dbReference type="EMBL" id="KAG7392939.1"/>
    </source>
</evidence>
<dbReference type="CDD" id="cd08044">
    <property type="entry name" value="TAF5_NTD2"/>
    <property type="match status" value="1"/>
</dbReference>
<dbReference type="InterPro" id="IPR019775">
    <property type="entry name" value="WD40_repeat_CS"/>
</dbReference>
<feature type="repeat" description="WD" evidence="1">
    <location>
        <begin position="595"/>
        <end position="636"/>
    </location>
</feature>
<dbReference type="CDD" id="cd00200">
    <property type="entry name" value="WD40"/>
    <property type="match status" value="1"/>
</dbReference>
<dbReference type="GO" id="GO:0016251">
    <property type="term" value="F:RNA polymerase II general transcription initiation factor activity"/>
    <property type="evidence" value="ECO:0007669"/>
    <property type="project" value="TreeGrafter"/>
</dbReference>
<feature type="region of interest" description="Disordered" evidence="2">
    <location>
        <begin position="394"/>
        <end position="482"/>
    </location>
</feature>
<feature type="region of interest" description="Disordered" evidence="2">
    <location>
        <begin position="1"/>
        <end position="24"/>
    </location>
</feature>
<dbReference type="Pfam" id="PF00400">
    <property type="entry name" value="WD40"/>
    <property type="match status" value="5"/>
</dbReference>
<dbReference type="EMBL" id="JAGDFM010000007">
    <property type="protein sequence ID" value="KAG7392939.1"/>
    <property type="molecule type" value="Genomic_DNA"/>
</dbReference>
<keyword evidence="5" id="KW-1185">Reference proteome</keyword>
<comment type="caution">
    <text evidence="4">The sequence shown here is derived from an EMBL/GenBank/DDBJ whole genome shotgun (WGS) entry which is preliminary data.</text>
</comment>
<feature type="compositionally biased region" description="Low complexity" evidence="2">
    <location>
        <begin position="407"/>
        <end position="420"/>
    </location>
</feature>
<feature type="compositionally biased region" description="Low complexity" evidence="2">
    <location>
        <begin position="12"/>
        <end position="23"/>
    </location>
</feature>
<evidence type="ECO:0000313" key="5">
    <source>
        <dbReference type="Proteomes" id="UP000694044"/>
    </source>
</evidence>
<organism evidence="4 5">
    <name type="scientific">Phytophthora pseudosyringae</name>
    <dbReference type="NCBI Taxonomy" id="221518"/>
    <lineage>
        <taxon>Eukaryota</taxon>
        <taxon>Sar</taxon>
        <taxon>Stramenopiles</taxon>
        <taxon>Oomycota</taxon>
        <taxon>Peronosporomycetes</taxon>
        <taxon>Peronosporales</taxon>
        <taxon>Peronosporaceae</taxon>
        <taxon>Phytophthora</taxon>
    </lineage>
</organism>
<dbReference type="InterPro" id="IPR001680">
    <property type="entry name" value="WD40_rpt"/>
</dbReference>
<sequence>MPSLASPAGHGASPRSAASPLLSQVSPGRAHAVAALRSLGGPAKADANASVMDELLLKYLQTRGYHVSKGVAQQHQATPEERRRLLGDQAARIEDVSIDKYARQMGLTTEACTANHLVRCNDNCYGSGSSFYWSRWELAICCRKNGLFYGLTGGNPGAYDEAYGKLLDWICNSLDMYRNELHAVAFPIFVHCFLELLSKGLVEAGRGFFHRYAADHTRLHLEELRTLSLVFSPQHLRENEYVREVLHSKFNVEMSLLSFELLNTFLSQERLFLLLSIVNERVNLVVTSNQPGLQIQQLQDAPTPGEVLNNLEPKDDAASGFKTSDELAQAVAASDHPSESEVATTLTTGPYDVDYMVRAAVGSAAATGNEGHTVHDLNAIPVVWGVLPERKVHDPSAEEGEAGNEGGATANGAAGSSSASGAGGEAGVAEGDKKADGSKDKGKASTASADAHRKHKRVKLSNDGTVGKKKELLEETGPLPDRKNAFNADVMEKLVLRVPANRKEHILEDIRVRAPVSRSALPSALCFTLLNSATHINNMCFSDDVTMVGAACDDASFRVWRNDDQPLGTATGSAYHGNSGPSYTEAEEEEKMAVLRGHSSAVYGASFSPDNRFALTASADSTVRLWSLAAKSNLVVYRSHHGAPVWDVTFAPLGYYFATCSMDRTARLWSTDHMTPLRVFAGHLSDVDCVRFHPNHNYLATGSSDKTVRLWDVQSGKCVRVFTGHFRGVQCLAFSRNGRYLASSGEDQYINIWDLQAGKRLETLMGHKAMVTSLDFSQESTILASGGMDSTVRLWDMKALTEKPTTYSALSGAMEDLHVSSSDADTPIGTHLPGRSRFVKPIPMVRPGAVQELPSSRFLLKTLRSKQTPMYRVHFTPRNLLLAGGIFQSKMET</sequence>
<feature type="domain" description="TFIID subunit TAF5 NTD2" evidence="3">
    <location>
        <begin position="155"/>
        <end position="281"/>
    </location>
</feature>
<dbReference type="PANTHER" id="PTHR19879:SF1">
    <property type="entry name" value="CANNONBALL-RELATED"/>
    <property type="match status" value="1"/>
</dbReference>
<feature type="repeat" description="WD" evidence="1">
    <location>
        <begin position="638"/>
        <end position="679"/>
    </location>
</feature>
<feature type="repeat" description="WD" evidence="1">
    <location>
        <begin position="680"/>
        <end position="721"/>
    </location>
</feature>
<gene>
    <name evidence="4" type="primary">TAF5</name>
    <name evidence="4" type="ORF">PHYPSEUDO_013427</name>
</gene>
<dbReference type="GO" id="GO:0006367">
    <property type="term" value="P:transcription initiation at RNA polymerase II promoter"/>
    <property type="evidence" value="ECO:0007669"/>
    <property type="project" value="TreeGrafter"/>
</dbReference>
<dbReference type="Proteomes" id="UP000694044">
    <property type="component" value="Unassembled WGS sequence"/>
</dbReference>
<dbReference type="AlphaFoldDB" id="A0A8T1WMI0"/>
<feature type="compositionally biased region" description="Basic and acidic residues" evidence="2">
    <location>
        <begin position="430"/>
        <end position="443"/>
    </location>
</feature>
<keyword evidence="1" id="KW-0853">WD repeat</keyword>
<dbReference type="InterPro" id="IPR007582">
    <property type="entry name" value="TFIID_NTD2"/>
</dbReference>
<dbReference type="PROSITE" id="PS50082">
    <property type="entry name" value="WD_REPEATS_2"/>
    <property type="match status" value="5"/>
</dbReference>
<evidence type="ECO:0000256" key="1">
    <source>
        <dbReference type="PROSITE-ProRule" id="PRU00221"/>
    </source>
</evidence>
<reference evidence="4" key="1">
    <citation type="submission" date="2021-02" db="EMBL/GenBank/DDBJ databases">
        <authorList>
            <person name="Palmer J.M."/>
        </authorList>
    </citation>
    <scope>NUCLEOTIDE SEQUENCE</scope>
    <source>
        <strain evidence="4">SCRP734</strain>
    </source>
</reference>